<sequence length="1134" mass="125912">MAPLSMRERRRVSDGSSTSDTAMPPLTASTTATTSLKAGMMVGYNTFDGGAAANDGDNASSCNLNNSHTSNLDLSSASGLGLDYNQDDTSAMNGTDPLGHASSIALDGRGLVPPPPAADDDGHIDETEHTTFTLDEDFEDLPLWKRVPPALGMAIGLFTVSLLTCLGTVYQYKVATNHSRIYAFIFTSVKGAIIGFSAFVISKTFWYTQQDLERSLEQQDRMLALLSNVYPEHVLQRLLEEDEENQTETNTLLTPPPPIPDATFLNRLQKQHSAANLDDLHEGDEGNHDDVNNEDGKKVAARVTVRQDSISTMASLGGISNQNLTLSPKRKPRTRRVPASAAAMMMDQSARSANNPLDASIVSLSHNNNNGVDGSAQAHPLYSNNNNHHAHVTKSVTDLYPNTTVFYSQIVGFTAWSSQRAPNQVFELLETIFCEFDTVATRGNIFKVESIADTYIAVTGLPEADAEHAVRMAQFASDCLASFQATTEKLERSLGPDTGDLQLRIGLHSGPVTAGVLRGERSRFQLFGNTVNNAMITERQGEGNHIHVSRETAELIQNSGKAHWVVPRERSEAGMTYWLAAAKGKQRRPSCSHGGTPPMSPTSASESSDSDNNNNSNDDNDDDDDDSSAEYSEELGPIESDDDMSVLSSDTGITYTSSMSSCSSGSRKKAWTMQDILTAKEQRLIEWTVDQLSSMLKKIVARRNAVQRYEERHGLSNNKSNSATPPILHYTPKGGMVLDEVQESIDLPKYSDALLREDALHDASNVVLGDRVVEELTNFVSTVTTFYYDPGRNPFHNFMHASHVLMSTVKMMQRIISPSQAALGKIKLKKAGEEDSPDRRRSIRRSMSLEELHDHTYGITTDPLTQFAVVFAALIHDLDHPGVPNATLVKEKTRLARVYNNRSISEQNSLDMAWDLLMDPSYQNLVRTICFSQDELKRFRQLLVQTVMATDIADAELRQDRNERWDMAFAKKEITKSEGRSLGKRTPSGRSLGDDSDQENANLGERNRKATIVLEHLLQASDIAHTMQHWEVFKKWNEKLFREMYLAYLHDRSDKDPGEFWYKGEIGFFKFYIIPLAKKLSDCGVFGVSSDEYLNYAQNNLQIWETKGEEVVAEFREAVERDYGTKEERMGKKA</sequence>
<evidence type="ECO:0000256" key="10">
    <source>
        <dbReference type="SAM" id="Phobius"/>
    </source>
</evidence>
<evidence type="ECO:0000313" key="13">
    <source>
        <dbReference type="EMBL" id="CAB9498761.1"/>
    </source>
</evidence>
<dbReference type="SUPFAM" id="SSF109604">
    <property type="entry name" value="HD-domain/PDEase-like"/>
    <property type="match status" value="1"/>
</dbReference>
<evidence type="ECO:0000256" key="3">
    <source>
        <dbReference type="ARBA" id="ARBA00022737"/>
    </source>
</evidence>
<dbReference type="Gene3D" id="3.30.70.1230">
    <property type="entry name" value="Nucleotide cyclase"/>
    <property type="match status" value="1"/>
</dbReference>
<keyword evidence="13" id="KW-0675">Receptor</keyword>
<keyword evidence="5 10" id="KW-1133">Transmembrane helix</keyword>
<dbReference type="SUPFAM" id="SSF55073">
    <property type="entry name" value="Nucleotide cyclase"/>
    <property type="match status" value="1"/>
</dbReference>
<feature type="region of interest" description="Disordered" evidence="9">
    <location>
        <begin position="87"/>
        <end position="124"/>
    </location>
</feature>
<protein>
    <submittedName>
        <fullName evidence="13">Receptor-type guanylate cyclase gcy</fullName>
    </submittedName>
</protein>
<dbReference type="OrthoDB" id="546632at2759"/>
<dbReference type="Proteomes" id="UP001153069">
    <property type="component" value="Unassembled WGS sequence"/>
</dbReference>
<proteinExistence type="predicted"/>
<evidence type="ECO:0000256" key="5">
    <source>
        <dbReference type="ARBA" id="ARBA00022989"/>
    </source>
</evidence>
<evidence type="ECO:0000313" key="14">
    <source>
        <dbReference type="Proteomes" id="UP001153069"/>
    </source>
</evidence>
<dbReference type="PROSITE" id="PS51845">
    <property type="entry name" value="PDEASE_I_2"/>
    <property type="match status" value="1"/>
</dbReference>
<comment type="subcellular location">
    <subcellularLocation>
        <location evidence="1">Membrane</location>
    </subcellularLocation>
</comment>
<dbReference type="Gene3D" id="1.10.1300.10">
    <property type="entry name" value="3'5'-cyclic nucleotide phosphodiesterase, catalytic domain"/>
    <property type="match status" value="1"/>
</dbReference>
<comment type="caution">
    <text evidence="13">The sequence shown here is derived from an EMBL/GenBank/DDBJ whole genome shotgun (WGS) entry which is preliminary data.</text>
</comment>
<dbReference type="GO" id="GO:0004383">
    <property type="term" value="F:guanylate cyclase activity"/>
    <property type="evidence" value="ECO:0007669"/>
    <property type="project" value="TreeGrafter"/>
</dbReference>
<feature type="compositionally biased region" description="Acidic residues" evidence="9">
    <location>
        <begin position="618"/>
        <end position="633"/>
    </location>
</feature>
<dbReference type="InterPro" id="IPR002073">
    <property type="entry name" value="PDEase_catalytic_dom"/>
</dbReference>
<dbReference type="GO" id="GO:0001653">
    <property type="term" value="F:peptide receptor activity"/>
    <property type="evidence" value="ECO:0007669"/>
    <property type="project" value="TreeGrafter"/>
</dbReference>
<keyword evidence="4" id="KW-0547">Nucleotide-binding</keyword>
<keyword evidence="6 10" id="KW-0472">Membrane</keyword>
<reference evidence="13" key="1">
    <citation type="submission" date="2020-06" db="EMBL/GenBank/DDBJ databases">
        <authorList>
            <consortium name="Plant Systems Biology data submission"/>
        </authorList>
    </citation>
    <scope>NUCLEOTIDE SEQUENCE</scope>
    <source>
        <strain evidence="13">D6</strain>
    </source>
</reference>
<dbReference type="EMBL" id="CAICTM010000045">
    <property type="protein sequence ID" value="CAB9498761.1"/>
    <property type="molecule type" value="Genomic_DNA"/>
</dbReference>
<accession>A0A9N8H2V8</accession>
<evidence type="ECO:0000259" key="11">
    <source>
        <dbReference type="PROSITE" id="PS50125"/>
    </source>
</evidence>
<dbReference type="InterPro" id="IPR050401">
    <property type="entry name" value="Cyclic_nucleotide_synthase"/>
</dbReference>
<evidence type="ECO:0000256" key="2">
    <source>
        <dbReference type="ARBA" id="ARBA00022692"/>
    </source>
</evidence>
<feature type="compositionally biased region" description="Basic and acidic residues" evidence="9">
    <location>
        <begin position="278"/>
        <end position="298"/>
    </location>
</feature>
<dbReference type="GO" id="GO:0035556">
    <property type="term" value="P:intracellular signal transduction"/>
    <property type="evidence" value="ECO:0007669"/>
    <property type="project" value="InterPro"/>
</dbReference>
<feature type="region of interest" description="Disordered" evidence="9">
    <location>
        <begin position="1"/>
        <end position="28"/>
    </location>
</feature>
<dbReference type="InterPro" id="IPR001313">
    <property type="entry name" value="Pumilio_RNA-bd_rpt"/>
</dbReference>
<feature type="domain" description="PDEase" evidence="12">
    <location>
        <begin position="720"/>
        <end position="953"/>
    </location>
</feature>
<dbReference type="GO" id="GO:0007168">
    <property type="term" value="P:receptor guanylyl cyclase signaling pathway"/>
    <property type="evidence" value="ECO:0007669"/>
    <property type="project" value="TreeGrafter"/>
</dbReference>
<keyword evidence="7" id="KW-0456">Lyase</keyword>
<gene>
    <name evidence="13" type="ORF">SEMRO_45_G026840.1</name>
</gene>
<evidence type="ECO:0000256" key="7">
    <source>
        <dbReference type="ARBA" id="ARBA00023239"/>
    </source>
</evidence>
<dbReference type="AlphaFoldDB" id="A0A9N8H2V8"/>
<feature type="transmembrane region" description="Helical" evidence="10">
    <location>
        <begin position="181"/>
        <end position="201"/>
    </location>
</feature>
<dbReference type="PANTHER" id="PTHR11920:SF335">
    <property type="entry name" value="GUANYLATE CYCLASE"/>
    <property type="match status" value="1"/>
</dbReference>
<dbReference type="GO" id="GO:0004016">
    <property type="term" value="F:adenylate cyclase activity"/>
    <property type="evidence" value="ECO:0007669"/>
    <property type="project" value="TreeGrafter"/>
</dbReference>
<dbReference type="SMART" id="SM00044">
    <property type="entry name" value="CYCc"/>
    <property type="match status" value="1"/>
</dbReference>
<evidence type="ECO:0000256" key="9">
    <source>
        <dbReference type="SAM" id="MobiDB-lite"/>
    </source>
</evidence>
<dbReference type="Pfam" id="PF00211">
    <property type="entry name" value="Guanylate_cyc"/>
    <property type="match status" value="1"/>
</dbReference>
<dbReference type="InterPro" id="IPR029787">
    <property type="entry name" value="Nucleotide_cyclase"/>
</dbReference>
<dbReference type="InterPro" id="IPR001054">
    <property type="entry name" value="A/G_cyclase"/>
</dbReference>
<feature type="transmembrane region" description="Helical" evidence="10">
    <location>
        <begin position="150"/>
        <end position="169"/>
    </location>
</feature>
<dbReference type="CDD" id="cd07302">
    <property type="entry name" value="CHD"/>
    <property type="match status" value="1"/>
</dbReference>
<dbReference type="GO" id="GO:0003723">
    <property type="term" value="F:RNA binding"/>
    <property type="evidence" value="ECO:0007669"/>
    <property type="project" value="InterPro"/>
</dbReference>
<keyword evidence="2 10" id="KW-0812">Transmembrane</keyword>
<dbReference type="GO" id="GO:0005886">
    <property type="term" value="C:plasma membrane"/>
    <property type="evidence" value="ECO:0007669"/>
    <property type="project" value="TreeGrafter"/>
</dbReference>
<evidence type="ECO:0000256" key="6">
    <source>
        <dbReference type="ARBA" id="ARBA00023136"/>
    </source>
</evidence>
<evidence type="ECO:0000256" key="8">
    <source>
        <dbReference type="PROSITE-ProRule" id="PRU00317"/>
    </source>
</evidence>
<feature type="region of interest" description="Disordered" evidence="9">
    <location>
        <begin position="977"/>
        <end position="1001"/>
    </location>
</feature>
<dbReference type="PROSITE" id="PS50302">
    <property type="entry name" value="PUM"/>
    <property type="match status" value="1"/>
</dbReference>
<keyword evidence="3" id="KW-0677">Repeat</keyword>
<evidence type="ECO:0000259" key="12">
    <source>
        <dbReference type="PROSITE" id="PS51845"/>
    </source>
</evidence>
<dbReference type="Pfam" id="PF00233">
    <property type="entry name" value="PDEase_I"/>
    <property type="match status" value="1"/>
</dbReference>
<feature type="domain" description="Guanylate cyclase" evidence="11">
    <location>
        <begin position="404"/>
        <end position="538"/>
    </location>
</feature>
<organism evidence="13 14">
    <name type="scientific">Seminavis robusta</name>
    <dbReference type="NCBI Taxonomy" id="568900"/>
    <lineage>
        <taxon>Eukaryota</taxon>
        <taxon>Sar</taxon>
        <taxon>Stramenopiles</taxon>
        <taxon>Ochrophyta</taxon>
        <taxon>Bacillariophyta</taxon>
        <taxon>Bacillariophyceae</taxon>
        <taxon>Bacillariophycidae</taxon>
        <taxon>Naviculales</taxon>
        <taxon>Naviculaceae</taxon>
        <taxon>Seminavis</taxon>
    </lineage>
</organism>
<evidence type="ECO:0000256" key="1">
    <source>
        <dbReference type="ARBA" id="ARBA00004370"/>
    </source>
</evidence>
<dbReference type="InterPro" id="IPR036971">
    <property type="entry name" value="PDEase_catalytic_dom_sf"/>
</dbReference>
<dbReference type="GO" id="GO:0004114">
    <property type="term" value="F:3',5'-cyclic-nucleotide phosphodiesterase activity"/>
    <property type="evidence" value="ECO:0007669"/>
    <property type="project" value="InterPro"/>
</dbReference>
<dbReference type="PROSITE" id="PS50125">
    <property type="entry name" value="GUANYLATE_CYCLASE_2"/>
    <property type="match status" value="1"/>
</dbReference>
<feature type="repeat" description="Pumilio" evidence="8">
    <location>
        <begin position="215"/>
        <end position="254"/>
    </location>
</feature>
<feature type="region of interest" description="Disordered" evidence="9">
    <location>
        <begin position="277"/>
        <end position="300"/>
    </location>
</feature>
<evidence type="ECO:0000256" key="4">
    <source>
        <dbReference type="ARBA" id="ARBA00022741"/>
    </source>
</evidence>
<name>A0A9N8H2V8_9STRA</name>
<feature type="region of interest" description="Disordered" evidence="9">
    <location>
        <begin position="584"/>
        <end position="665"/>
    </location>
</feature>
<feature type="compositionally biased region" description="Polar residues" evidence="9">
    <location>
        <begin position="646"/>
        <end position="656"/>
    </location>
</feature>
<dbReference type="GO" id="GO:0000166">
    <property type="term" value="F:nucleotide binding"/>
    <property type="evidence" value="ECO:0007669"/>
    <property type="project" value="UniProtKB-KW"/>
</dbReference>
<dbReference type="PANTHER" id="PTHR11920">
    <property type="entry name" value="GUANYLYL CYCLASE"/>
    <property type="match status" value="1"/>
</dbReference>
<keyword evidence="14" id="KW-1185">Reference proteome</keyword>